<evidence type="ECO:0000313" key="2">
    <source>
        <dbReference type="EMBL" id="EEH55339.1"/>
    </source>
</evidence>
<name>C1MYI1_MICPC</name>
<feature type="compositionally biased region" description="Low complexity" evidence="1">
    <location>
        <begin position="37"/>
        <end position="66"/>
    </location>
</feature>
<proteinExistence type="predicted"/>
<feature type="compositionally biased region" description="Polar residues" evidence="1">
    <location>
        <begin position="477"/>
        <end position="487"/>
    </location>
</feature>
<dbReference type="AlphaFoldDB" id="C1MYI1"/>
<feature type="region of interest" description="Disordered" evidence="1">
    <location>
        <begin position="37"/>
        <end position="251"/>
    </location>
</feature>
<protein>
    <submittedName>
        <fullName evidence="2">Predicted protein</fullName>
    </submittedName>
</protein>
<feature type="compositionally biased region" description="Low complexity" evidence="1">
    <location>
        <begin position="114"/>
        <end position="131"/>
    </location>
</feature>
<evidence type="ECO:0000313" key="3">
    <source>
        <dbReference type="Proteomes" id="UP000001876"/>
    </source>
</evidence>
<feature type="compositionally biased region" description="Basic and acidic residues" evidence="1">
    <location>
        <begin position="199"/>
        <end position="221"/>
    </location>
</feature>
<feature type="non-terminal residue" evidence="2">
    <location>
        <position position="624"/>
    </location>
</feature>
<dbReference type="KEGG" id="mpp:MICPUCDRAFT_68893"/>
<gene>
    <name evidence="2" type="ORF">MICPUCDRAFT_68893</name>
</gene>
<feature type="region of interest" description="Disordered" evidence="1">
    <location>
        <begin position="457"/>
        <end position="506"/>
    </location>
</feature>
<dbReference type="RefSeq" id="XP_003060570.1">
    <property type="nucleotide sequence ID" value="XM_003060524.1"/>
</dbReference>
<keyword evidence="3" id="KW-1185">Reference proteome</keyword>
<feature type="region of interest" description="Disordered" evidence="1">
    <location>
        <begin position="555"/>
        <end position="624"/>
    </location>
</feature>
<dbReference type="EMBL" id="GG663742">
    <property type="protein sequence ID" value="EEH55339.1"/>
    <property type="molecule type" value="Genomic_DNA"/>
</dbReference>
<reference evidence="2 3" key="1">
    <citation type="journal article" date="2009" name="Science">
        <title>Green evolution and dynamic adaptations revealed by genomes of the marine picoeukaryotes Micromonas.</title>
        <authorList>
            <person name="Worden A.Z."/>
            <person name="Lee J.H."/>
            <person name="Mock T."/>
            <person name="Rouze P."/>
            <person name="Simmons M.P."/>
            <person name="Aerts A.L."/>
            <person name="Allen A.E."/>
            <person name="Cuvelier M.L."/>
            <person name="Derelle E."/>
            <person name="Everett M.V."/>
            <person name="Foulon E."/>
            <person name="Grimwood J."/>
            <person name="Gundlach H."/>
            <person name="Henrissat B."/>
            <person name="Napoli C."/>
            <person name="McDonald S.M."/>
            <person name="Parker M.S."/>
            <person name="Rombauts S."/>
            <person name="Salamov A."/>
            <person name="Von Dassow P."/>
            <person name="Badger J.H."/>
            <person name="Coutinho P.M."/>
            <person name="Demir E."/>
            <person name="Dubchak I."/>
            <person name="Gentemann C."/>
            <person name="Eikrem W."/>
            <person name="Gready J.E."/>
            <person name="John U."/>
            <person name="Lanier W."/>
            <person name="Lindquist E.A."/>
            <person name="Lucas S."/>
            <person name="Mayer K.F."/>
            <person name="Moreau H."/>
            <person name="Not F."/>
            <person name="Otillar R."/>
            <person name="Panaud O."/>
            <person name="Pangilinan J."/>
            <person name="Paulsen I."/>
            <person name="Piegu B."/>
            <person name="Poliakov A."/>
            <person name="Robbens S."/>
            <person name="Schmutz J."/>
            <person name="Toulza E."/>
            <person name="Wyss T."/>
            <person name="Zelensky A."/>
            <person name="Zhou K."/>
            <person name="Armbrust E.V."/>
            <person name="Bhattacharya D."/>
            <person name="Goodenough U.W."/>
            <person name="Van de Peer Y."/>
            <person name="Grigoriev I.V."/>
        </authorList>
    </citation>
    <scope>NUCLEOTIDE SEQUENCE [LARGE SCALE GENOMIC DNA]</scope>
    <source>
        <strain evidence="2 3">CCMP1545</strain>
    </source>
</reference>
<feature type="compositionally biased region" description="Basic residues" evidence="1">
    <location>
        <begin position="176"/>
        <end position="187"/>
    </location>
</feature>
<feature type="region of interest" description="Disordered" evidence="1">
    <location>
        <begin position="274"/>
        <end position="443"/>
    </location>
</feature>
<sequence>MMSSTTASDSRGSAAIFLAGGLLGMAVAGSTALALARRSASMTTTTTTTSTSTTSTRVAAAPDATASPPPARRRHARDHHKPHRERQRKQSNVEVEPLHEVPMESSSDDDDDATTTTTPTQTQPMPSRSSAGGSGSGGVVTLDADVTSGNDDDTSDAERDGAGYDSTGMRPSPSSKTHHQHHRHRRRGSADLLLAQGEQDARGISRTGGDNDKGKGDHDGAIPRYTPGNRATKKAWTPRSPGQVEAAGEASEFTEYSEFECDGEHLMADVRVVTTPRAGSPPPGGGGARGYFGGGHEDGAGASIPRPRSRLGMNRDDDGGGGGDDGDDSVANVAEEAAAADRDARRPPGRMLSFGADPHHGATIEVSAAGELVRGETPSWGYTPEPSTAGGSSRRSTATSPGASGGGGGAGTAPATGTTREAIPSIDARGRGTDGGSRLSAAADPADRAIARALGDTFHTAGGTPPRRGASPGVGGSNETQTQNVLLSSPPRARTRTSTGNGAGSVDTSVEYAYGRVLAPDDDLTSECEEVCLMIQHCVGLRDKYVFVSELERDPSLVRPDPSKPYGSHYPSTPRSMRALSGVSDPFAGGAEDGTSTDAAGGGGGGGGEEEKENDPSRGPRGSS</sequence>
<organism evidence="3">
    <name type="scientific">Micromonas pusilla (strain CCMP1545)</name>
    <name type="common">Picoplanktonic green alga</name>
    <dbReference type="NCBI Taxonomy" id="564608"/>
    <lineage>
        <taxon>Eukaryota</taxon>
        <taxon>Viridiplantae</taxon>
        <taxon>Chlorophyta</taxon>
        <taxon>Mamiellophyceae</taxon>
        <taxon>Mamiellales</taxon>
        <taxon>Mamiellaceae</taxon>
        <taxon>Micromonas</taxon>
    </lineage>
</organism>
<feature type="compositionally biased region" description="Polar residues" evidence="1">
    <location>
        <begin position="385"/>
        <end position="395"/>
    </location>
</feature>
<feature type="compositionally biased region" description="Low complexity" evidence="1">
    <location>
        <begin position="588"/>
        <end position="599"/>
    </location>
</feature>
<evidence type="ECO:0000256" key="1">
    <source>
        <dbReference type="SAM" id="MobiDB-lite"/>
    </source>
</evidence>
<feature type="compositionally biased region" description="Gly residues" evidence="1">
    <location>
        <begin position="285"/>
        <end position="294"/>
    </location>
</feature>
<dbReference type="Proteomes" id="UP000001876">
    <property type="component" value="Unassembled WGS sequence"/>
</dbReference>
<accession>C1MYI1</accession>
<dbReference type="GeneID" id="9686008"/>
<feature type="compositionally biased region" description="Basic residues" evidence="1">
    <location>
        <begin position="71"/>
        <end position="89"/>
    </location>
</feature>